<protein>
    <submittedName>
        <fullName evidence="1">Uncharacterized protein</fullName>
    </submittedName>
</protein>
<dbReference type="RefSeq" id="WP_090463457.1">
    <property type="nucleotide sequence ID" value="NZ_FNRV01000001.1"/>
</dbReference>
<dbReference type="Proteomes" id="UP000199665">
    <property type="component" value="Unassembled WGS sequence"/>
</dbReference>
<name>A0ABY0XRS8_9PSED</name>
<evidence type="ECO:0000313" key="1">
    <source>
        <dbReference type="EMBL" id="SEC00274.1"/>
    </source>
</evidence>
<accession>A0ABY0XRS8</accession>
<keyword evidence="2" id="KW-1185">Reference proteome</keyword>
<organism evidence="1 2">
    <name type="scientific">Pseudomonas mohnii</name>
    <dbReference type="NCBI Taxonomy" id="395600"/>
    <lineage>
        <taxon>Bacteria</taxon>
        <taxon>Pseudomonadati</taxon>
        <taxon>Pseudomonadota</taxon>
        <taxon>Gammaproteobacteria</taxon>
        <taxon>Pseudomonadales</taxon>
        <taxon>Pseudomonadaceae</taxon>
        <taxon>Pseudomonas</taxon>
    </lineage>
</organism>
<gene>
    <name evidence="1" type="ORF">SAMN05216205_1206</name>
</gene>
<reference evidence="1 2" key="1">
    <citation type="submission" date="2016-10" db="EMBL/GenBank/DDBJ databases">
        <authorList>
            <person name="Varghese N."/>
            <person name="Submissions S."/>
        </authorList>
    </citation>
    <scope>NUCLEOTIDE SEQUENCE [LARGE SCALE GENOMIC DNA]</scope>
    <source>
        <strain evidence="1 2">DSM 18327</strain>
    </source>
</reference>
<evidence type="ECO:0000313" key="2">
    <source>
        <dbReference type="Proteomes" id="UP000199665"/>
    </source>
</evidence>
<proteinExistence type="predicted"/>
<sequence length="74" mass="8506">MLNKYVVVPAIPVATEAVREGDRYYCKTVSSGFNLYDNQEKQRLVPAYSTRQEAETECERLNLERLQSIQSAYA</sequence>
<comment type="caution">
    <text evidence="1">The sequence shown here is derived from an EMBL/GenBank/DDBJ whole genome shotgun (WGS) entry which is preliminary data.</text>
</comment>
<dbReference type="EMBL" id="FNRV01000001">
    <property type="protein sequence ID" value="SEC00274.1"/>
    <property type="molecule type" value="Genomic_DNA"/>
</dbReference>